<dbReference type="GO" id="GO:0016757">
    <property type="term" value="F:glycosyltransferase activity"/>
    <property type="evidence" value="ECO:0007669"/>
    <property type="project" value="UniProtKB-KW"/>
</dbReference>
<keyword evidence="4" id="KW-1185">Reference proteome</keyword>
<protein>
    <submittedName>
        <fullName evidence="3">Dolichyl-phosphate-mannose-protein mannosyltransferase</fullName>
    </submittedName>
</protein>
<comment type="caution">
    <text evidence="3">The sequence shown here is derived from an EMBL/GenBank/DDBJ whole genome shotgun (WGS) entry which is preliminary data.</text>
</comment>
<evidence type="ECO:0000313" key="4">
    <source>
        <dbReference type="Proteomes" id="UP000254134"/>
    </source>
</evidence>
<keyword evidence="1" id="KW-1133">Transmembrane helix</keyword>
<dbReference type="AlphaFoldDB" id="A0A7M2YXV6"/>
<feature type="transmembrane region" description="Helical" evidence="1">
    <location>
        <begin position="176"/>
        <end position="206"/>
    </location>
</feature>
<keyword evidence="3" id="KW-0328">Glycosyltransferase</keyword>
<dbReference type="EMBL" id="QQZY01000004">
    <property type="protein sequence ID" value="RDI74307.1"/>
    <property type="molecule type" value="Genomic_DNA"/>
</dbReference>
<keyword evidence="3" id="KW-0808">Transferase</keyword>
<sequence>MGAELALRLRAVPPWMWLAAIVAASFGIRAWLARGMMSPFIVVDEIIYSELARSFAAGGDFLVRGVPTSGYGIVYPVLISPAYALFDALPSAYGAVKTINSLLMSLAAIPSYLLARRMLPVGLSLLAAVLAVGLPSLVYTATVMTENAFYPLFLLLVWLLVRMLERPSAGAQAALLLVLAIAFETRVQALALVPAILAAPALLVLFERLPLRSGLRPYRLVYALLVGGGIALVLLEVVRGRSPRELLGAYGGVGDGSYPLGPVLRYAAWHLEELTLYMGVLPLAASIVLVGLVRRQPRPVQAFVAAALPAALFMTVAVAAFVWENIPTRIQERNLFVIVPLFVLATLVWVHRGAPRPPALALPAAVLAVAMPLFFPYPRFIETGAISDALALLPIWAMFGHLLFDSIDWTIFAASAAAGLLFLLVPVRYALAVPLVVLAWWVAAMKPIWFGPYPYGFKQAGAGALFQGIRVPDRDWIDAALPAGATAAAVWTGSPDRFVVNVNEFFNRKLARVYYTGAPTPGNLPETKLDFDPATRAFTLAGGTPFAPRYVLVDNSIDPGGEIVARDGERGMTLWRLDGPFASVSRVEGLYPNDTWSGETVVYTRGRCRGGTVAVGIWTDPGLFKEPQVVTATQNGRVTGRFTVDPTGRRGTFRVRLEPVDGRCRVEYAVSPTANPAVVLGNGDDRVLGAHFDGFVLER</sequence>
<feature type="transmembrane region" description="Helical" evidence="1">
    <location>
        <begin position="410"/>
        <end position="443"/>
    </location>
</feature>
<feature type="transmembrane region" description="Helical" evidence="1">
    <location>
        <begin position="385"/>
        <end position="404"/>
    </location>
</feature>
<feature type="transmembrane region" description="Helical" evidence="1">
    <location>
        <begin position="335"/>
        <end position="354"/>
    </location>
</feature>
<feature type="transmembrane region" description="Helical" evidence="1">
    <location>
        <begin position="274"/>
        <end position="294"/>
    </location>
</feature>
<evidence type="ECO:0000259" key="2">
    <source>
        <dbReference type="Pfam" id="PF13231"/>
    </source>
</evidence>
<feature type="transmembrane region" description="Helical" evidence="1">
    <location>
        <begin position="300"/>
        <end position="323"/>
    </location>
</feature>
<feature type="transmembrane region" description="Helical" evidence="1">
    <location>
        <begin position="92"/>
        <end position="114"/>
    </location>
</feature>
<reference evidence="3 4" key="1">
    <citation type="submission" date="2018-07" db="EMBL/GenBank/DDBJ databases">
        <title>High-quality-draft genome sequence of Gaiella occulta.</title>
        <authorList>
            <person name="Severino R."/>
            <person name="Froufe H.J.C."/>
            <person name="Rainey F.A."/>
            <person name="Barroso C."/>
            <person name="Albuquerque L."/>
            <person name="Lobo-Da-Cunha A."/>
            <person name="Da Costa M.S."/>
            <person name="Egas C."/>
        </authorList>
    </citation>
    <scope>NUCLEOTIDE SEQUENCE [LARGE SCALE GENOMIC DNA]</scope>
    <source>
        <strain evidence="3 4">F2-233</strain>
    </source>
</reference>
<dbReference type="Proteomes" id="UP000254134">
    <property type="component" value="Unassembled WGS sequence"/>
</dbReference>
<keyword evidence="1" id="KW-0812">Transmembrane</keyword>
<accession>A0A7M2YXV6</accession>
<feature type="transmembrane region" description="Helical" evidence="1">
    <location>
        <begin position="61"/>
        <end position="86"/>
    </location>
</feature>
<proteinExistence type="predicted"/>
<dbReference type="Pfam" id="PF13231">
    <property type="entry name" value="PMT_2"/>
    <property type="match status" value="1"/>
</dbReference>
<dbReference type="InterPro" id="IPR038731">
    <property type="entry name" value="RgtA/B/C-like"/>
</dbReference>
<feature type="transmembrane region" description="Helical" evidence="1">
    <location>
        <begin position="15"/>
        <end position="32"/>
    </location>
</feature>
<feature type="transmembrane region" description="Helical" evidence="1">
    <location>
        <begin position="360"/>
        <end position="378"/>
    </location>
</feature>
<gene>
    <name evidence="3" type="ORF">Gocc_1883</name>
</gene>
<keyword evidence="1" id="KW-0472">Membrane</keyword>
<feature type="transmembrane region" description="Helical" evidence="1">
    <location>
        <begin position="218"/>
        <end position="238"/>
    </location>
</feature>
<feature type="transmembrane region" description="Helical" evidence="1">
    <location>
        <begin position="121"/>
        <end position="142"/>
    </location>
</feature>
<name>A0A7M2YXV6_9ACTN</name>
<evidence type="ECO:0000313" key="3">
    <source>
        <dbReference type="EMBL" id="RDI74307.1"/>
    </source>
</evidence>
<dbReference type="RefSeq" id="WP_114796315.1">
    <property type="nucleotide sequence ID" value="NZ_QQZY01000004.1"/>
</dbReference>
<feature type="domain" description="Glycosyltransferase RgtA/B/C/D-like" evidence="2">
    <location>
        <begin position="95"/>
        <end position="213"/>
    </location>
</feature>
<evidence type="ECO:0000256" key="1">
    <source>
        <dbReference type="SAM" id="Phobius"/>
    </source>
</evidence>
<organism evidence="3 4">
    <name type="scientific">Gaiella occulta</name>
    <dbReference type="NCBI Taxonomy" id="1002870"/>
    <lineage>
        <taxon>Bacteria</taxon>
        <taxon>Bacillati</taxon>
        <taxon>Actinomycetota</taxon>
        <taxon>Thermoleophilia</taxon>
        <taxon>Gaiellales</taxon>
        <taxon>Gaiellaceae</taxon>
        <taxon>Gaiella</taxon>
    </lineage>
</organism>
<reference evidence="4" key="2">
    <citation type="journal article" date="2019" name="MicrobiologyOpen">
        <title>High-quality draft genome sequence of Gaiella occulta isolated from a 150 meter deep mineral water borehole and comparison with the genome sequences of other deep-branching lineages of the phylum Actinobacteria.</title>
        <authorList>
            <person name="Severino R."/>
            <person name="Froufe H.J.C."/>
            <person name="Barroso C."/>
            <person name="Albuquerque L."/>
            <person name="Lobo-da-Cunha A."/>
            <person name="da Costa M.S."/>
            <person name="Egas C."/>
        </authorList>
    </citation>
    <scope>NUCLEOTIDE SEQUENCE [LARGE SCALE GENOMIC DNA]</scope>
    <source>
        <strain evidence="4">F2-233</strain>
    </source>
</reference>